<proteinExistence type="predicted"/>
<dbReference type="Gene3D" id="3.50.50.60">
    <property type="entry name" value="FAD/NAD(P)-binding domain"/>
    <property type="match status" value="2"/>
</dbReference>
<dbReference type="EMBL" id="VIFX01000021">
    <property type="protein sequence ID" value="TQR85399.1"/>
    <property type="molecule type" value="Genomic_DNA"/>
</dbReference>
<dbReference type="SUPFAM" id="SSF51905">
    <property type="entry name" value="FAD/NAD(P)-binding domain"/>
    <property type="match status" value="1"/>
</dbReference>
<reference evidence="2 3" key="1">
    <citation type="submission" date="2018-10" db="EMBL/GenBank/DDBJ databases">
        <title>Draft genome of Mycobacterium hodleri strain B.</title>
        <authorList>
            <person name="Amande T.J."/>
            <person name="Mcgenity T.J."/>
        </authorList>
    </citation>
    <scope>NUCLEOTIDE SEQUENCE [LARGE SCALE GENOMIC DNA]</scope>
    <source>
        <strain evidence="2 3">B</strain>
    </source>
</reference>
<protein>
    <submittedName>
        <fullName evidence="2">FAD-binding oxidoreductase</fullName>
    </submittedName>
</protein>
<accession>A0A544VZI0</accession>
<dbReference type="PANTHER" id="PTHR13847">
    <property type="entry name" value="SARCOSINE DEHYDROGENASE-RELATED"/>
    <property type="match status" value="1"/>
</dbReference>
<dbReference type="Gene3D" id="3.30.9.10">
    <property type="entry name" value="D-Amino Acid Oxidase, subunit A, domain 2"/>
    <property type="match status" value="1"/>
</dbReference>
<evidence type="ECO:0000313" key="2">
    <source>
        <dbReference type="EMBL" id="TQR85399.1"/>
    </source>
</evidence>
<dbReference type="Pfam" id="PF01266">
    <property type="entry name" value="DAO"/>
    <property type="match status" value="1"/>
</dbReference>
<dbReference type="GO" id="GO:0005737">
    <property type="term" value="C:cytoplasm"/>
    <property type="evidence" value="ECO:0007669"/>
    <property type="project" value="TreeGrafter"/>
</dbReference>
<dbReference type="InterPro" id="IPR036188">
    <property type="entry name" value="FAD/NAD-bd_sf"/>
</dbReference>
<sequence length="342" mass="35714">MSDRSVLVVGAGVTGASIAYHAAGRGLAVTLIDRELPGMGATQHSFGWIGRSTDSGPAAELRQLARGDFLRLQREIPTLPINWCGALTWGDYFSGPEDSTVDNASSVEPQLISAPDRVQFSGDDGSVEPVALAESLVEAAVRLGAKVVVGQPAVSLVCADGAVVGVQTPTQTFTATHTVVAAGTDSTVLCATVGAHLPVHGSPAVMVRLRTQPGLVRHIVANDSIEVRQLPDGTLLMPLDYCGQTTQRELNDTAEEARAELLRTFDAPTSVHVVGTTIGWRPMPADGEPIIGPVPGKPGLYVAVVHPGITLAATVGRLVAQELADGATEVRQLARCRVTRFG</sequence>
<dbReference type="Proteomes" id="UP000315759">
    <property type="component" value="Unassembled WGS sequence"/>
</dbReference>
<evidence type="ECO:0000313" key="3">
    <source>
        <dbReference type="Proteomes" id="UP000315759"/>
    </source>
</evidence>
<evidence type="ECO:0000259" key="1">
    <source>
        <dbReference type="Pfam" id="PF01266"/>
    </source>
</evidence>
<dbReference type="AlphaFoldDB" id="A0A544VZI0"/>
<name>A0A544VZI0_9MYCO</name>
<gene>
    <name evidence="2" type="ORF">D8S82_17375</name>
</gene>
<keyword evidence="3" id="KW-1185">Reference proteome</keyword>
<organism evidence="2 3">
    <name type="scientific">Mycolicibacterium hodleri</name>
    <dbReference type="NCBI Taxonomy" id="49897"/>
    <lineage>
        <taxon>Bacteria</taxon>
        <taxon>Bacillati</taxon>
        <taxon>Actinomycetota</taxon>
        <taxon>Actinomycetes</taxon>
        <taxon>Mycobacteriales</taxon>
        <taxon>Mycobacteriaceae</taxon>
        <taxon>Mycolicibacterium</taxon>
    </lineage>
</organism>
<feature type="domain" description="FAD dependent oxidoreductase" evidence="1">
    <location>
        <begin position="6"/>
        <end position="321"/>
    </location>
</feature>
<comment type="caution">
    <text evidence="2">The sequence shown here is derived from an EMBL/GenBank/DDBJ whole genome shotgun (WGS) entry which is preliminary data.</text>
</comment>
<dbReference type="InterPro" id="IPR006076">
    <property type="entry name" value="FAD-dep_OxRdtase"/>
</dbReference>